<dbReference type="Proteomes" id="UP000559027">
    <property type="component" value="Unassembled WGS sequence"/>
</dbReference>
<dbReference type="SUPFAM" id="SSF52218">
    <property type="entry name" value="Flavoproteins"/>
    <property type="match status" value="1"/>
</dbReference>
<dbReference type="GO" id="GO:0016020">
    <property type="term" value="C:membrane"/>
    <property type="evidence" value="ECO:0007669"/>
    <property type="project" value="TreeGrafter"/>
</dbReference>
<comment type="similarity">
    <text evidence="1">Belongs to the WrbA family.</text>
</comment>
<feature type="domain" description="Flavodoxin-like" evidence="3">
    <location>
        <begin position="71"/>
        <end position="259"/>
    </location>
</feature>
<name>A0A8H5CWG5_9AGAR</name>
<evidence type="ECO:0000313" key="5">
    <source>
        <dbReference type="Proteomes" id="UP000559027"/>
    </source>
</evidence>
<feature type="compositionally biased region" description="Low complexity" evidence="2">
    <location>
        <begin position="37"/>
        <end position="59"/>
    </location>
</feature>
<gene>
    <name evidence="4" type="ORF">D9756_009480</name>
</gene>
<evidence type="ECO:0000256" key="2">
    <source>
        <dbReference type="SAM" id="MobiDB-lite"/>
    </source>
</evidence>
<dbReference type="GO" id="GO:0003955">
    <property type="term" value="F:NAD(P)H dehydrogenase (quinone) activity"/>
    <property type="evidence" value="ECO:0007669"/>
    <property type="project" value="InterPro"/>
</dbReference>
<feature type="region of interest" description="Disordered" evidence="2">
    <location>
        <begin position="1"/>
        <end position="62"/>
    </location>
</feature>
<dbReference type="InterPro" id="IPR005025">
    <property type="entry name" value="FMN_Rdtase-like_dom"/>
</dbReference>
<dbReference type="PANTHER" id="PTHR30546">
    <property type="entry name" value="FLAVODOXIN-RELATED PROTEIN WRBA-RELATED"/>
    <property type="match status" value="1"/>
</dbReference>
<dbReference type="GO" id="GO:0010181">
    <property type="term" value="F:FMN binding"/>
    <property type="evidence" value="ECO:0007669"/>
    <property type="project" value="InterPro"/>
</dbReference>
<organism evidence="4 5">
    <name type="scientific">Leucocoprinus leucothites</name>
    <dbReference type="NCBI Taxonomy" id="201217"/>
    <lineage>
        <taxon>Eukaryota</taxon>
        <taxon>Fungi</taxon>
        <taxon>Dikarya</taxon>
        <taxon>Basidiomycota</taxon>
        <taxon>Agaricomycotina</taxon>
        <taxon>Agaricomycetes</taxon>
        <taxon>Agaricomycetidae</taxon>
        <taxon>Agaricales</taxon>
        <taxon>Agaricineae</taxon>
        <taxon>Agaricaceae</taxon>
        <taxon>Leucocoprinus</taxon>
    </lineage>
</organism>
<dbReference type="Gene3D" id="3.40.50.360">
    <property type="match status" value="1"/>
</dbReference>
<dbReference type="Pfam" id="PF03358">
    <property type="entry name" value="FMN_red"/>
    <property type="match status" value="1"/>
</dbReference>
<dbReference type="PROSITE" id="PS50902">
    <property type="entry name" value="FLAVODOXIN_LIKE"/>
    <property type="match status" value="1"/>
</dbReference>
<dbReference type="OrthoDB" id="504689at2759"/>
<evidence type="ECO:0000313" key="4">
    <source>
        <dbReference type="EMBL" id="KAF5349232.1"/>
    </source>
</evidence>
<evidence type="ECO:0000256" key="1">
    <source>
        <dbReference type="ARBA" id="ARBA00006961"/>
    </source>
</evidence>
<dbReference type="PANTHER" id="PTHR30546:SF23">
    <property type="entry name" value="FLAVOPROTEIN-LIKE PROTEIN YCP4-RELATED"/>
    <property type="match status" value="1"/>
</dbReference>
<reference evidence="4 5" key="1">
    <citation type="journal article" date="2020" name="ISME J.">
        <title>Uncovering the hidden diversity of litter-decomposition mechanisms in mushroom-forming fungi.</title>
        <authorList>
            <person name="Floudas D."/>
            <person name="Bentzer J."/>
            <person name="Ahren D."/>
            <person name="Johansson T."/>
            <person name="Persson P."/>
            <person name="Tunlid A."/>
        </authorList>
    </citation>
    <scope>NUCLEOTIDE SEQUENCE [LARGE SCALE GENOMIC DNA]</scope>
    <source>
        <strain evidence="4 5">CBS 146.42</strain>
    </source>
</reference>
<dbReference type="AlphaFoldDB" id="A0A8H5CWG5"/>
<protein>
    <recommendedName>
        <fullName evidence="3">Flavodoxin-like domain-containing protein</fullName>
    </recommendedName>
</protein>
<sequence length="269" mass="28914">MCFPSKRQKDNFTDEATKKPSNPQNGSDGKDTKAEKNTTQTPTNTTTTPPAPVAPSTVPESLTAQKMSPRLAIVVYTMYGHVGKLAQAVKQGVESAGGKAEIFQVPETLPEDVLGKLHAPPKPDFKVLEHNDLVNYDAFLFGIPTRYGNMPAQWKSFWDATGGLWVSAALAGKYAGAFVSTGTPGGGQEATVMNLMSTLTHHGIIYVPFGYKSAFGQLTNLKEVHGGSPWGAGTYAGADGSRQPTDLELEIANKQGAYFWETISRVKFN</sequence>
<dbReference type="NCBIfam" id="TIGR01755">
    <property type="entry name" value="flav_wrbA"/>
    <property type="match status" value="1"/>
</dbReference>
<comment type="caution">
    <text evidence="4">The sequence shown here is derived from an EMBL/GenBank/DDBJ whole genome shotgun (WGS) entry which is preliminary data.</text>
</comment>
<proteinExistence type="inferred from homology"/>
<dbReference type="InterPro" id="IPR029039">
    <property type="entry name" value="Flavoprotein-like_sf"/>
</dbReference>
<accession>A0A8H5CWG5</accession>
<dbReference type="InterPro" id="IPR010089">
    <property type="entry name" value="Flavoprotein_WrbA-like"/>
</dbReference>
<keyword evidence="5" id="KW-1185">Reference proteome</keyword>
<dbReference type="EMBL" id="JAACJO010000017">
    <property type="protein sequence ID" value="KAF5349232.1"/>
    <property type="molecule type" value="Genomic_DNA"/>
</dbReference>
<feature type="compositionally biased region" description="Basic and acidic residues" evidence="2">
    <location>
        <begin position="7"/>
        <end position="18"/>
    </location>
</feature>
<dbReference type="InterPro" id="IPR008254">
    <property type="entry name" value="Flavodoxin/NO_synth"/>
</dbReference>
<dbReference type="FunFam" id="3.40.50.360:FF:000001">
    <property type="entry name" value="NAD(P)H dehydrogenase (Quinone) FQR1-like"/>
    <property type="match status" value="1"/>
</dbReference>
<evidence type="ECO:0000259" key="3">
    <source>
        <dbReference type="PROSITE" id="PS50902"/>
    </source>
</evidence>
<dbReference type="NCBIfam" id="NF002999">
    <property type="entry name" value="PRK03767.1"/>
    <property type="match status" value="1"/>
</dbReference>